<name>X2D3J9_9APIA</name>
<evidence type="ECO:0000256" key="5">
    <source>
        <dbReference type="SAM" id="SignalP"/>
    </source>
</evidence>
<organism evidence="6">
    <name type="scientific">Panax notoginseng</name>
    <name type="common">notoginseng</name>
    <dbReference type="NCBI Taxonomy" id="44586"/>
    <lineage>
        <taxon>Eukaryota</taxon>
        <taxon>Viridiplantae</taxon>
        <taxon>Streptophyta</taxon>
        <taxon>Embryophyta</taxon>
        <taxon>Tracheophyta</taxon>
        <taxon>Spermatophyta</taxon>
        <taxon>Magnoliopsida</taxon>
        <taxon>eudicotyledons</taxon>
        <taxon>Gunneridae</taxon>
        <taxon>Pentapetalae</taxon>
        <taxon>asterids</taxon>
        <taxon>campanulids</taxon>
        <taxon>Apiales</taxon>
        <taxon>Araliaceae</taxon>
        <taxon>Panax</taxon>
    </lineage>
</organism>
<dbReference type="GO" id="GO:0003723">
    <property type="term" value="F:RNA binding"/>
    <property type="evidence" value="ECO:0007669"/>
    <property type="project" value="InterPro"/>
</dbReference>
<dbReference type="InterPro" id="IPR001568">
    <property type="entry name" value="RNase_T2-like"/>
</dbReference>
<feature type="active site" evidence="3">
    <location>
        <position position="61"/>
    </location>
</feature>
<comment type="similarity">
    <text evidence="1 4">Belongs to the RNase T2 family.</text>
</comment>
<reference evidence="6" key="1">
    <citation type="submission" date="2013-03" db="EMBL/GenBank/DDBJ databases">
        <authorList>
            <person name="Tang M.Q."/>
            <person name="Li G."/>
        </authorList>
    </citation>
    <scope>NUCLEOTIDE SEQUENCE</scope>
</reference>
<feature type="signal peptide" evidence="5">
    <location>
        <begin position="1"/>
        <end position="23"/>
    </location>
</feature>
<dbReference type="InterPro" id="IPR033130">
    <property type="entry name" value="RNase_T2_His_AS_2"/>
</dbReference>
<dbReference type="Pfam" id="PF00445">
    <property type="entry name" value="Ribonuclease_T2"/>
    <property type="match status" value="1"/>
</dbReference>
<evidence type="ECO:0000256" key="3">
    <source>
        <dbReference type="PIRSR" id="PIRSR633697-1"/>
    </source>
</evidence>
<feature type="chain" id="PRO_5004949152" evidence="5">
    <location>
        <begin position="24"/>
        <end position="238"/>
    </location>
</feature>
<dbReference type="Gene3D" id="3.90.730.10">
    <property type="entry name" value="Ribonuclease T2-like"/>
    <property type="match status" value="1"/>
</dbReference>
<dbReference type="PROSITE" id="PS00530">
    <property type="entry name" value="RNASE_T2_1"/>
    <property type="match status" value="1"/>
</dbReference>
<dbReference type="GO" id="GO:0033897">
    <property type="term" value="F:ribonuclease T2 activity"/>
    <property type="evidence" value="ECO:0007669"/>
    <property type="project" value="InterPro"/>
</dbReference>
<dbReference type="PANTHER" id="PTHR11240:SF22">
    <property type="entry name" value="RIBONUCLEASE T2"/>
    <property type="match status" value="1"/>
</dbReference>
<feature type="active site" evidence="3">
    <location>
        <position position="113"/>
    </location>
</feature>
<dbReference type="InterPro" id="IPR018188">
    <property type="entry name" value="RNase_T2_His_AS_1"/>
</dbReference>
<sequence length="238" mass="27468">MRAIYIISVIIVSLRIFSCGGNARTDYPWAMFALRLQWPAGFCEVNNDCDTKSLLNTFTIHGLYPYNAKMAPGLYCDGTAFDVNSVSDFQAEMHLAWPSHETNTEDKQFWEHEWKKHGRCSEALLKQTDYFRTALAFRKAFDIIGLLNQEGIYPNNDLYRPKMIKEAIKKHLNAVPEIDFTKNENSEYVLTDINLCVNQQATRFVDCPTDDATDDYRLKFVRLPSKMKITDPRTNSII</sequence>
<evidence type="ECO:0000256" key="2">
    <source>
        <dbReference type="ARBA" id="ARBA00023157"/>
    </source>
</evidence>
<feature type="active site" evidence="3">
    <location>
        <position position="117"/>
    </location>
</feature>
<evidence type="ECO:0000256" key="1">
    <source>
        <dbReference type="ARBA" id="ARBA00007469"/>
    </source>
</evidence>
<dbReference type="GO" id="GO:0006401">
    <property type="term" value="P:RNA catabolic process"/>
    <property type="evidence" value="ECO:0007669"/>
    <property type="project" value="UniProtKB-ARBA"/>
</dbReference>
<gene>
    <name evidence="6" type="primary">PMP</name>
</gene>
<dbReference type="AlphaFoldDB" id="X2D3J9"/>
<dbReference type="CDD" id="cd01061">
    <property type="entry name" value="RNase_T2_euk"/>
    <property type="match status" value="1"/>
</dbReference>
<dbReference type="SUPFAM" id="SSF55895">
    <property type="entry name" value="Ribonuclease Rh-like"/>
    <property type="match status" value="1"/>
</dbReference>
<keyword evidence="2" id="KW-1015">Disulfide bond</keyword>
<dbReference type="PANTHER" id="PTHR11240">
    <property type="entry name" value="RIBONUCLEASE T2"/>
    <property type="match status" value="1"/>
</dbReference>
<keyword evidence="5" id="KW-0732">Signal</keyword>
<evidence type="ECO:0000313" key="6">
    <source>
        <dbReference type="EMBL" id="AHH02661.1"/>
    </source>
</evidence>
<dbReference type="InterPro" id="IPR036430">
    <property type="entry name" value="RNase_T2-like_sf"/>
</dbReference>
<evidence type="ECO:0000256" key="4">
    <source>
        <dbReference type="RuleBase" id="RU004328"/>
    </source>
</evidence>
<protein>
    <submittedName>
        <fullName evidence="6">RNase-like major storage protein</fullName>
    </submittedName>
</protein>
<proteinExistence type="evidence at transcript level"/>
<dbReference type="EMBL" id="KC751542">
    <property type="protein sequence ID" value="AHH02661.1"/>
    <property type="molecule type" value="mRNA"/>
</dbReference>
<dbReference type="PROSITE" id="PS00531">
    <property type="entry name" value="RNASE_T2_2"/>
    <property type="match status" value="1"/>
</dbReference>
<dbReference type="InterPro" id="IPR033697">
    <property type="entry name" value="Ribonuclease_T2_eukaryotic"/>
</dbReference>
<accession>X2D3J9</accession>